<protein>
    <recommendedName>
        <fullName evidence="3">Resolvase/invertase-type recombinase catalytic domain-containing protein</fullName>
    </recommendedName>
</protein>
<evidence type="ECO:0008006" key="3">
    <source>
        <dbReference type="Google" id="ProtNLM"/>
    </source>
</evidence>
<proteinExistence type="predicted"/>
<comment type="caution">
    <text evidence="1">The sequence shown here is derived from an EMBL/GenBank/DDBJ whole genome shotgun (WGS) entry which is preliminary data.</text>
</comment>
<dbReference type="Proteomes" id="UP001500416">
    <property type="component" value="Unassembled WGS sequence"/>
</dbReference>
<dbReference type="EMBL" id="BAAABU010000028">
    <property type="protein sequence ID" value="GAA0259264.1"/>
    <property type="molecule type" value="Genomic_DNA"/>
</dbReference>
<evidence type="ECO:0000313" key="1">
    <source>
        <dbReference type="EMBL" id="GAA0259264.1"/>
    </source>
</evidence>
<sequence>MTVSALPRPTTLAEWIAATIPPRIAAMDAAPVESLRFLFYGRASTREHQDPRTSRAWQLDIARKLTREHGTIVGEYFEVGCSRQCPGICGLGPRQCCATSRPTPTRSTR</sequence>
<keyword evidence="2" id="KW-1185">Reference proteome</keyword>
<evidence type="ECO:0000313" key="2">
    <source>
        <dbReference type="Proteomes" id="UP001500416"/>
    </source>
</evidence>
<accession>A0ABP3ED79</accession>
<organism evidence="1 2">
    <name type="scientific">Saccharothrix mutabilis subsp. mutabilis</name>
    <dbReference type="NCBI Taxonomy" id="66855"/>
    <lineage>
        <taxon>Bacteria</taxon>
        <taxon>Bacillati</taxon>
        <taxon>Actinomycetota</taxon>
        <taxon>Actinomycetes</taxon>
        <taxon>Pseudonocardiales</taxon>
        <taxon>Pseudonocardiaceae</taxon>
        <taxon>Saccharothrix</taxon>
    </lineage>
</organism>
<gene>
    <name evidence="1" type="ORF">GCM10010492_70300</name>
</gene>
<reference evidence="2" key="1">
    <citation type="journal article" date="2019" name="Int. J. Syst. Evol. Microbiol.">
        <title>The Global Catalogue of Microorganisms (GCM) 10K type strain sequencing project: providing services to taxonomists for standard genome sequencing and annotation.</title>
        <authorList>
            <consortium name="The Broad Institute Genomics Platform"/>
            <consortium name="The Broad Institute Genome Sequencing Center for Infectious Disease"/>
            <person name="Wu L."/>
            <person name="Ma J."/>
        </authorList>
    </citation>
    <scope>NUCLEOTIDE SEQUENCE [LARGE SCALE GENOMIC DNA]</scope>
    <source>
        <strain evidence="2">JCM 3380</strain>
    </source>
</reference>
<dbReference type="RefSeq" id="WP_343939194.1">
    <property type="nucleotide sequence ID" value="NZ_BAAABU010000028.1"/>
</dbReference>
<name>A0ABP3ED79_9PSEU</name>